<organism evidence="3 4">
    <name type="scientific">Trametes cubensis</name>
    <dbReference type="NCBI Taxonomy" id="1111947"/>
    <lineage>
        <taxon>Eukaryota</taxon>
        <taxon>Fungi</taxon>
        <taxon>Dikarya</taxon>
        <taxon>Basidiomycota</taxon>
        <taxon>Agaricomycotina</taxon>
        <taxon>Agaricomycetes</taxon>
        <taxon>Polyporales</taxon>
        <taxon>Polyporaceae</taxon>
        <taxon>Trametes</taxon>
    </lineage>
</organism>
<dbReference type="EMBL" id="JAPEVG010000298">
    <property type="protein sequence ID" value="KAJ8469262.1"/>
    <property type="molecule type" value="Genomic_DNA"/>
</dbReference>
<protein>
    <recommendedName>
        <fullName evidence="2">GmrSD restriction endonucleases N-terminal domain-containing protein</fullName>
    </recommendedName>
</protein>
<proteinExistence type="predicted"/>
<comment type="caution">
    <text evidence="3">The sequence shown here is derived from an EMBL/GenBank/DDBJ whole genome shotgun (WGS) entry which is preliminary data.</text>
</comment>
<dbReference type="Pfam" id="PF03235">
    <property type="entry name" value="GmrSD_N"/>
    <property type="match status" value="1"/>
</dbReference>
<dbReference type="AlphaFoldDB" id="A0AAD7TME6"/>
<dbReference type="PANTHER" id="PTHR39639:SF1">
    <property type="entry name" value="DUF262 DOMAIN-CONTAINING PROTEIN"/>
    <property type="match status" value="1"/>
</dbReference>
<evidence type="ECO:0000256" key="1">
    <source>
        <dbReference type="SAM" id="MobiDB-lite"/>
    </source>
</evidence>
<feature type="domain" description="GmrSD restriction endonucleases N-terminal" evidence="2">
    <location>
        <begin position="47"/>
        <end position="214"/>
    </location>
</feature>
<gene>
    <name evidence="3" type="ORF">ONZ51_g9114</name>
</gene>
<sequence>MDSDYEKDELYDDEDDDSGEFDLGPRLSAPTAKLYTTQQLHTLIHEGVIDLNPPYQRDVVWPELKQIKVLDSIWRNYYVPPVVFAVYHDDNGEEVRCCVDGKQRLTSIQKFFDGQRDPLRYDSGPLVALILPTYSLLIPQIPYKHWKTGKSYWYTCASSQKSKRTEVPAKWKKDFANKTITCVEYHHLSKTLERDIFQRVQLGMPLTAAEKLQAINSPWQEWISELEARFILREDGLTREIDVDVGRGRDFQLIAQLVYCCDKYPEHAQPNAKNLETWLQRSDEPGQDFRNRMRDVLTRFWHIAHTEDLNYGFKNIKKRVSPAEFVFTGVLLFVLRDWSYEDQASAIYEMRSHIRAKFQDIRMRNDIISELWNFLNRMEDFDTEPQPAKASSSRRGKSSRARRDEDDDMDSDDNYRPKKTKRK</sequence>
<evidence type="ECO:0000313" key="4">
    <source>
        <dbReference type="Proteomes" id="UP001215151"/>
    </source>
</evidence>
<dbReference type="InterPro" id="IPR004919">
    <property type="entry name" value="GmrSD_N"/>
</dbReference>
<feature type="region of interest" description="Disordered" evidence="1">
    <location>
        <begin position="1"/>
        <end position="23"/>
    </location>
</feature>
<feature type="region of interest" description="Disordered" evidence="1">
    <location>
        <begin position="383"/>
        <end position="423"/>
    </location>
</feature>
<reference evidence="3" key="1">
    <citation type="submission" date="2022-11" db="EMBL/GenBank/DDBJ databases">
        <title>Genome Sequence of Cubamyces cubensis.</title>
        <authorList>
            <person name="Buettner E."/>
        </authorList>
    </citation>
    <scope>NUCLEOTIDE SEQUENCE</scope>
    <source>
        <strain evidence="3">MPL-01</strain>
    </source>
</reference>
<evidence type="ECO:0000259" key="2">
    <source>
        <dbReference type="Pfam" id="PF03235"/>
    </source>
</evidence>
<evidence type="ECO:0000313" key="3">
    <source>
        <dbReference type="EMBL" id="KAJ8469262.1"/>
    </source>
</evidence>
<feature type="compositionally biased region" description="Acidic residues" evidence="1">
    <location>
        <begin position="1"/>
        <end position="20"/>
    </location>
</feature>
<dbReference type="Proteomes" id="UP001215151">
    <property type="component" value="Unassembled WGS sequence"/>
</dbReference>
<name>A0AAD7TME6_9APHY</name>
<accession>A0AAD7TME6</accession>
<dbReference type="PANTHER" id="PTHR39639">
    <property type="entry name" value="CHROMOSOME 16, WHOLE GENOME SHOTGUN SEQUENCE"/>
    <property type="match status" value="1"/>
</dbReference>
<keyword evidence="4" id="KW-1185">Reference proteome</keyword>